<dbReference type="RefSeq" id="WP_103566760.1">
    <property type="nucleotide sequence ID" value="NZ_MTBP01000006.1"/>
</dbReference>
<dbReference type="GO" id="GO:0004497">
    <property type="term" value="F:monooxygenase activity"/>
    <property type="evidence" value="ECO:0007669"/>
    <property type="project" value="UniProtKB-ARBA"/>
</dbReference>
<keyword evidence="3" id="KW-0408">Iron</keyword>
<dbReference type="PROSITE" id="PS51296">
    <property type="entry name" value="RIESKE"/>
    <property type="match status" value="1"/>
</dbReference>
<dbReference type="EMBL" id="MTBP01000006">
    <property type="protein sequence ID" value="POM22303.1"/>
    <property type="molecule type" value="Genomic_DNA"/>
</dbReference>
<reference evidence="6 7" key="1">
    <citation type="journal article" date="2017" name="Chemistry">
        <title>Isolation, Biosynthesis and Chemical Modifications of Rubterolones A-F: Rare Tropolone Alkaloids from Actinomadura sp. 5-2.</title>
        <authorList>
            <person name="Guo H."/>
            <person name="Benndorf R."/>
            <person name="Leichnitz D."/>
            <person name="Klassen J.L."/>
            <person name="Vollmers J."/>
            <person name="Gorls H."/>
            <person name="Steinacker M."/>
            <person name="Weigel C."/>
            <person name="Dahse H.M."/>
            <person name="Kaster A.K."/>
            <person name="de Beer Z.W."/>
            <person name="Poulsen M."/>
            <person name="Beemelmanns C."/>
        </authorList>
    </citation>
    <scope>NUCLEOTIDE SEQUENCE [LARGE SCALE GENOMIC DNA]</scope>
    <source>
        <strain evidence="6 7">5-2</strain>
    </source>
</reference>
<dbReference type="Proteomes" id="UP000242367">
    <property type="component" value="Unassembled WGS sequence"/>
</dbReference>
<dbReference type="GO" id="GO:0051537">
    <property type="term" value="F:2 iron, 2 sulfur cluster binding"/>
    <property type="evidence" value="ECO:0007669"/>
    <property type="project" value="UniProtKB-KW"/>
</dbReference>
<protein>
    <submittedName>
        <fullName evidence="6">Anthranilate 1,2-dioxygenase ferredoxin subunit</fullName>
    </submittedName>
</protein>
<dbReference type="GO" id="GO:0046872">
    <property type="term" value="F:metal ion binding"/>
    <property type="evidence" value="ECO:0007669"/>
    <property type="project" value="UniProtKB-KW"/>
</dbReference>
<dbReference type="CDD" id="cd03528">
    <property type="entry name" value="Rieske_RO_ferredoxin"/>
    <property type="match status" value="1"/>
</dbReference>
<keyword evidence="6" id="KW-0223">Dioxygenase</keyword>
<organism evidence="6 7">
    <name type="scientific">Actinomadura rubteroloni</name>
    <dbReference type="NCBI Taxonomy" id="1926885"/>
    <lineage>
        <taxon>Bacteria</taxon>
        <taxon>Bacillati</taxon>
        <taxon>Actinomycetota</taxon>
        <taxon>Actinomycetes</taxon>
        <taxon>Streptosporangiales</taxon>
        <taxon>Thermomonosporaceae</taxon>
        <taxon>Actinomadura</taxon>
    </lineage>
</organism>
<evidence type="ECO:0000313" key="6">
    <source>
        <dbReference type="EMBL" id="POM22303.1"/>
    </source>
</evidence>
<dbReference type="GO" id="GO:0016705">
    <property type="term" value="F:oxidoreductase activity, acting on paired donors, with incorporation or reduction of molecular oxygen"/>
    <property type="evidence" value="ECO:0007669"/>
    <property type="project" value="UniProtKB-ARBA"/>
</dbReference>
<dbReference type="InterPro" id="IPR036922">
    <property type="entry name" value="Rieske_2Fe-2S_sf"/>
</dbReference>
<keyword evidence="4" id="KW-0411">Iron-sulfur</keyword>
<accession>A0A2P4UB82</accession>
<name>A0A2P4UB82_9ACTN</name>
<dbReference type="AlphaFoldDB" id="A0A2P4UB82"/>
<evidence type="ECO:0000259" key="5">
    <source>
        <dbReference type="PROSITE" id="PS51296"/>
    </source>
</evidence>
<sequence length="105" mass="10982">MSFVKVCPLAEVPADGALAVEIGGTPVAVVRAGDDVFAVNDICSHAEVSLSEGEVYNGTIECWLHGSCFDLRTGKPTNPPATQPVATYRVKVEDGDVYVALGSDD</sequence>
<feature type="domain" description="Rieske" evidence="5">
    <location>
        <begin position="4"/>
        <end position="99"/>
    </location>
</feature>
<comment type="caution">
    <text evidence="6">The sequence shown here is derived from an EMBL/GenBank/DDBJ whole genome shotgun (WGS) entry which is preliminary data.</text>
</comment>
<evidence type="ECO:0000313" key="7">
    <source>
        <dbReference type="Proteomes" id="UP000242367"/>
    </source>
</evidence>
<dbReference type="PANTHER" id="PTHR21496:SF23">
    <property type="entry name" value="3-PHENYLPROPIONATE_CINNAMIC ACID DIOXYGENASE FERREDOXIN SUBUNIT"/>
    <property type="match status" value="1"/>
</dbReference>
<gene>
    <name evidence="6" type="primary">andAb_2</name>
    <name evidence="6" type="ORF">BTM25_57150</name>
</gene>
<keyword evidence="6" id="KW-0560">Oxidoreductase</keyword>
<evidence type="ECO:0000256" key="2">
    <source>
        <dbReference type="ARBA" id="ARBA00022723"/>
    </source>
</evidence>
<keyword evidence="7" id="KW-1185">Reference proteome</keyword>
<dbReference type="InterPro" id="IPR017941">
    <property type="entry name" value="Rieske_2Fe-2S"/>
</dbReference>
<keyword evidence="2" id="KW-0479">Metal-binding</keyword>
<dbReference type="SUPFAM" id="SSF50022">
    <property type="entry name" value="ISP domain"/>
    <property type="match status" value="1"/>
</dbReference>
<dbReference type="GO" id="GO:0051213">
    <property type="term" value="F:dioxygenase activity"/>
    <property type="evidence" value="ECO:0007669"/>
    <property type="project" value="UniProtKB-KW"/>
</dbReference>
<keyword evidence="1" id="KW-0001">2Fe-2S</keyword>
<dbReference type="PANTHER" id="PTHR21496">
    <property type="entry name" value="FERREDOXIN-RELATED"/>
    <property type="match status" value="1"/>
</dbReference>
<dbReference type="Pfam" id="PF00355">
    <property type="entry name" value="Rieske"/>
    <property type="match status" value="1"/>
</dbReference>
<evidence type="ECO:0000256" key="3">
    <source>
        <dbReference type="ARBA" id="ARBA00023004"/>
    </source>
</evidence>
<dbReference type="Gene3D" id="2.102.10.10">
    <property type="entry name" value="Rieske [2Fe-2S] iron-sulphur domain"/>
    <property type="match status" value="1"/>
</dbReference>
<evidence type="ECO:0000256" key="4">
    <source>
        <dbReference type="ARBA" id="ARBA00023014"/>
    </source>
</evidence>
<proteinExistence type="predicted"/>
<evidence type="ECO:0000256" key="1">
    <source>
        <dbReference type="ARBA" id="ARBA00022714"/>
    </source>
</evidence>